<protein>
    <recommendedName>
        <fullName evidence="2">alpha-L-rhamnosidase</fullName>
        <ecNumber evidence="2">3.2.1.40</ecNumber>
    </recommendedName>
</protein>
<dbReference type="InterPro" id="IPR013737">
    <property type="entry name" value="Bac_rhamnosid_N"/>
</dbReference>
<dbReference type="InterPro" id="IPR012341">
    <property type="entry name" value="6hp_glycosidase-like_sf"/>
</dbReference>
<evidence type="ECO:0000259" key="8">
    <source>
        <dbReference type="Pfam" id="PF17390"/>
    </source>
</evidence>
<dbReference type="Pfam" id="PF08531">
    <property type="entry name" value="Bac_rhamnosid_N"/>
    <property type="match status" value="1"/>
</dbReference>
<evidence type="ECO:0000313" key="10">
    <source>
        <dbReference type="Proteomes" id="UP000199024"/>
    </source>
</evidence>
<dbReference type="Gene3D" id="2.60.120.260">
    <property type="entry name" value="Galactose-binding domain-like"/>
    <property type="match status" value="2"/>
</dbReference>
<dbReference type="InterPro" id="IPR008928">
    <property type="entry name" value="6-hairpin_glycosidase_sf"/>
</dbReference>
<dbReference type="AlphaFoldDB" id="A0A1I6MB93"/>
<evidence type="ECO:0000256" key="2">
    <source>
        <dbReference type="ARBA" id="ARBA00012652"/>
    </source>
</evidence>
<dbReference type="Pfam" id="PF17389">
    <property type="entry name" value="Bac_rhamnosid6H"/>
    <property type="match status" value="1"/>
</dbReference>
<comment type="catalytic activity">
    <reaction evidence="1">
        <text>Hydrolysis of terminal non-reducing alpha-L-rhamnose residues in alpha-L-rhamnosides.</text>
        <dbReference type="EC" id="3.2.1.40"/>
    </reaction>
</comment>
<keyword evidence="4" id="KW-0732">Signal</keyword>
<dbReference type="Pfam" id="PF17390">
    <property type="entry name" value="Bac_rhamnosid_C"/>
    <property type="match status" value="1"/>
</dbReference>
<dbReference type="PANTHER" id="PTHR33307">
    <property type="entry name" value="ALPHA-RHAMNOSIDASE (EUROFUNG)"/>
    <property type="match status" value="1"/>
</dbReference>
<feature type="chain" id="PRO_5011493721" description="alpha-L-rhamnosidase" evidence="4">
    <location>
        <begin position="18"/>
        <end position="766"/>
    </location>
</feature>
<evidence type="ECO:0000313" key="9">
    <source>
        <dbReference type="EMBL" id="SFS12862.1"/>
    </source>
</evidence>
<evidence type="ECO:0000256" key="3">
    <source>
        <dbReference type="ARBA" id="ARBA00022801"/>
    </source>
</evidence>
<dbReference type="GO" id="GO:0005975">
    <property type="term" value="P:carbohydrate metabolic process"/>
    <property type="evidence" value="ECO:0007669"/>
    <property type="project" value="InterPro"/>
</dbReference>
<evidence type="ECO:0000259" key="5">
    <source>
        <dbReference type="Pfam" id="PF05592"/>
    </source>
</evidence>
<keyword evidence="3" id="KW-0378">Hydrolase</keyword>
<dbReference type="GO" id="GO:0030596">
    <property type="term" value="F:alpha-L-rhamnosidase activity"/>
    <property type="evidence" value="ECO:0007669"/>
    <property type="project" value="UniProtKB-EC"/>
</dbReference>
<dbReference type="InterPro" id="IPR035396">
    <property type="entry name" value="Bac_rhamnosid6H"/>
</dbReference>
<dbReference type="Gene3D" id="2.60.420.10">
    <property type="entry name" value="Maltose phosphorylase, domain 3"/>
    <property type="match status" value="1"/>
</dbReference>
<name>A0A1I6MB93_9BACT</name>
<reference evidence="9 10" key="1">
    <citation type="submission" date="2016-10" db="EMBL/GenBank/DDBJ databases">
        <authorList>
            <person name="de Groot N.N."/>
        </authorList>
    </citation>
    <scope>NUCLEOTIDE SEQUENCE [LARGE SCALE GENOMIC DNA]</scope>
    <source>
        <strain evidence="9 10">DSM 21001</strain>
    </source>
</reference>
<dbReference type="InterPro" id="IPR035398">
    <property type="entry name" value="Bac_rhamnosid_C"/>
</dbReference>
<evidence type="ECO:0000259" key="6">
    <source>
        <dbReference type="Pfam" id="PF08531"/>
    </source>
</evidence>
<feature type="domain" description="Alpha-L-rhamnosidase concanavalin-like" evidence="5">
    <location>
        <begin position="225"/>
        <end position="309"/>
    </location>
</feature>
<feature type="domain" description="Bacterial alpha-L-rhamnosidase N-terminal" evidence="6">
    <location>
        <begin position="59"/>
        <end position="197"/>
    </location>
</feature>
<dbReference type="EC" id="3.2.1.40" evidence="2"/>
<proteinExistence type="predicted"/>
<dbReference type="Pfam" id="PF05592">
    <property type="entry name" value="Bac_rhamnosid"/>
    <property type="match status" value="1"/>
</dbReference>
<evidence type="ECO:0000259" key="7">
    <source>
        <dbReference type="Pfam" id="PF17389"/>
    </source>
</evidence>
<dbReference type="OrthoDB" id="9761045at2"/>
<dbReference type="RefSeq" id="WP_089839171.1">
    <property type="nucleotide sequence ID" value="NZ_FOZL01000001.1"/>
</dbReference>
<dbReference type="PANTHER" id="PTHR33307:SF11">
    <property type="entry name" value="ALPHA-L-RHAMNOSIDASE"/>
    <property type="match status" value="1"/>
</dbReference>
<dbReference type="Gene3D" id="1.50.10.10">
    <property type="match status" value="1"/>
</dbReference>
<accession>A0A1I6MB93</accession>
<feature type="domain" description="Alpha-L-rhamnosidase C-terminal" evidence="8">
    <location>
        <begin position="679"/>
        <end position="734"/>
    </location>
</feature>
<feature type="signal peptide" evidence="4">
    <location>
        <begin position="1"/>
        <end position="17"/>
    </location>
</feature>
<evidence type="ECO:0000256" key="1">
    <source>
        <dbReference type="ARBA" id="ARBA00001445"/>
    </source>
</evidence>
<dbReference type="STRING" id="474950.SAMN05421771_2196"/>
<sequence>MFRHILALSLLSIAASAQQPLTTAQWIQAPFSTPRDGAELDGSHPMPVFRRAFTTTGTEATLHIAGLGQFQASIDGVPIGPTGLHEAWTDYRKTIPYETYRLSLKPGPHTLTVLLGNGMYNVQKTRGRYTKFDATFGPPKLIAELVVRTKDGPQTIPTDTTWQAAPGPITFNSTYGGEDYDARITPTAWAAAALTESPGGVLIAALAPEVIVQHRYATPTVTHPTPNKTVYDLGQNIAGWPHIQVEGPAGATLRLTPGELLNPDGTVSQQSSGSPQWYTYTLRGGAPEDWSPRFSYYGFRYVQAEWITHPEARILHLSGEQLSSNSPVTGAFTTSDPTLNAIHHIIVEAMHNNEATVFTDCPHREKLGWLEETHLVSPGLLFNNDVHALMRATSRNMADAQKPDGMVPTIAPEYVVFGEHGYGVFDDSPEWGSASILAPWVTYRFYGDTNDLATAYPTMQAYLKFLQSKAVDGIVAYGLGDWYDIGPGGPGFGKQTTLGVTGTLMLYEDAAVMQKIATLLHHPEDAATYAALAEREKQAFNKRFWNDQTQTYDQGSQTANAMPLALGIVPEEKRAAVLAHIIADIHAHNDHVTTGEVGYPYMMRALMQANRSDVLLAMLLRKDAPSYASQLAAGATALTEAWDANPKSSQDHFMLGGAEEFFYRGLAGIDIDLSRPEKLILHPALLAGLNEVTATYLSPMGRIASTWKRTPTQTTLTVTVPIATTVIVPAPESANIHAPKADLIHREATQATYKVQPGTYTFLIAH</sequence>
<dbReference type="InterPro" id="IPR016007">
    <property type="entry name" value="Alpha_rhamnosid"/>
</dbReference>
<dbReference type="Proteomes" id="UP000199024">
    <property type="component" value="Unassembled WGS sequence"/>
</dbReference>
<dbReference type="SUPFAM" id="SSF48208">
    <property type="entry name" value="Six-hairpin glycosidases"/>
    <property type="match status" value="1"/>
</dbReference>
<dbReference type="InterPro" id="IPR008902">
    <property type="entry name" value="Rhamnosid_concanavalin"/>
</dbReference>
<feature type="domain" description="Alpha-L-rhamnosidase six-hairpin glycosidase" evidence="7">
    <location>
        <begin position="329"/>
        <end position="665"/>
    </location>
</feature>
<organism evidence="9 10">
    <name type="scientific">Granulicella pectinivorans</name>
    <dbReference type="NCBI Taxonomy" id="474950"/>
    <lineage>
        <taxon>Bacteria</taxon>
        <taxon>Pseudomonadati</taxon>
        <taxon>Acidobacteriota</taxon>
        <taxon>Terriglobia</taxon>
        <taxon>Terriglobales</taxon>
        <taxon>Acidobacteriaceae</taxon>
        <taxon>Granulicella</taxon>
    </lineage>
</organism>
<keyword evidence="10" id="KW-1185">Reference proteome</keyword>
<evidence type="ECO:0000256" key="4">
    <source>
        <dbReference type="SAM" id="SignalP"/>
    </source>
</evidence>
<dbReference type="EMBL" id="FOZL01000001">
    <property type="protein sequence ID" value="SFS12862.1"/>
    <property type="molecule type" value="Genomic_DNA"/>
</dbReference>
<gene>
    <name evidence="9" type="ORF">SAMN05421771_2196</name>
</gene>